<keyword evidence="1" id="KW-0472">Membrane</keyword>
<feature type="transmembrane region" description="Helical" evidence="1">
    <location>
        <begin position="33"/>
        <end position="50"/>
    </location>
</feature>
<accession>A0ABX7FHG3</accession>
<dbReference type="RefSeq" id="WP_023852060.1">
    <property type="nucleotide sequence ID" value="NZ_CP047170.1"/>
</dbReference>
<protein>
    <recommendedName>
        <fullName evidence="4">DUF3188 domain-containing protein</fullName>
    </recommendedName>
</protein>
<name>A0ABX7FHG3_9RHOB</name>
<evidence type="ECO:0008006" key="4">
    <source>
        <dbReference type="Google" id="ProtNLM"/>
    </source>
</evidence>
<dbReference type="EMBL" id="CP047170">
    <property type="protein sequence ID" value="QRF69352.1"/>
    <property type="molecule type" value="Genomic_DNA"/>
</dbReference>
<evidence type="ECO:0000313" key="3">
    <source>
        <dbReference type="Proteomes" id="UP000596387"/>
    </source>
</evidence>
<proteinExistence type="predicted"/>
<evidence type="ECO:0000313" key="2">
    <source>
        <dbReference type="EMBL" id="QRF69352.1"/>
    </source>
</evidence>
<keyword evidence="1" id="KW-1133">Transmembrane helix</keyword>
<dbReference type="Proteomes" id="UP000596387">
    <property type="component" value="Plasmid p-SCP4"/>
</dbReference>
<sequence length="68" mass="7689">MLKRTFDLILLLGVAVVLIAVGRLNLHVFEFQLFGGVMLLCGTAVVLYFWRTGESRADHHDTREGQDE</sequence>
<evidence type="ECO:0000256" key="1">
    <source>
        <dbReference type="SAM" id="Phobius"/>
    </source>
</evidence>
<organism evidence="2 3">
    <name type="scientific">Ponticoccus alexandrii</name>
    <dbReference type="NCBI Taxonomy" id="1943633"/>
    <lineage>
        <taxon>Bacteria</taxon>
        <taxon>Pseudomonadati</taxon>
        <taxon>Pseudomonadota</taxon>
        <taxon>Alphaproteobacteria</taxon>
        <taxon>Rhodobacterales</taxon>
        <taxon>Roseobacteraceae</taxon>
        <taxon>Ponticoccus</taxon>
    </lineage>
</organism>
<keyword evidence="1" id="KW-0812">Transmembrane</keyword>
<keyword evidence="3" id="KW-1185">Reference proteome</keyword>
<gene>
    <name evidence="2" type="ORF">GQA70_23790</name>
</gene>
<keyword evidence="2" id="KW-0614">Plasmid</keyword>
<geneLocation type="plasmid" evidence="2 3">
    <name>p-SCP4</name>
</geneLocation>
<reference evidence="2 3" key="1">
    <citation type="submission" date="2019-12" db="EMBL/GenBank/DDBJ databases">
        <title>Complete Genome Sequence of a Quorum-Sensing Bacterium,Rhodobacteraceae bacterium C31, Isolated from a marine microalgae symbiotic bacteria.</title>
        <authorList>
            <person name="Zhang Y."/>
        </authorList>
    </citation>
    <scope>NUCLEOTIDE SEQUENCE [LARGE SCALE GENOMIC DNA]</scope>
    <source>
        <strain evidence="2 3">C31</strain>
        <plasmid evidence="2 3">p-SCP4</plasmid>
    </source>
</reference>